<feature type="domain" description="Lipid/polyisoprenoid-binding YceI-like" evidence="2">
    <location>
        <begin position="25"/>
        <end position="175"/>
    </location>
</feature>
<evidence type="ECO:0000313" key="3">
    <source>
        <dbReference type="EMBL" id="AXY77977.1"/>
    </source>
</evidence>
<dbReference type="InterPro" id="IPR036761">
    <property type="entry name" value="TTHA0802/YceI-like_sf"/>
</dbReference>
<dbReference type="KEGG" id="pseg:D3H65_30045"/>
<evidence type="ECO:0000313" key="4">
    <source>
        <dbReference type="Proteomes" id="UP000263900"/>
    </source>
</evidence>
<dbReference type="Proteomes" id="UP000263900">
    <property type="component" value="Chromosome"/>
</dbReference>
<dbReference type="SMART" id="SM00867">
    <property type="entry name" value="YceI"/>
    <property type="match status" value="1"/>
</dbReference>
<dbReference type="SUPFAM" id="SSF101874">
    <property type="entry name" value="YceI-like"/>
    <property type="match status" value="1"/>
</dbReference>
<evidence type="ECO:0000256" key="1">
    <source>
        <dbReference type="SAM" id="SignalP"/>
    </source>
</evidence>
<keyword evidence="4" id="KW-1185">Reference proteome</keyword>
<dbReference type="EMBL" id="CP032157">
    <property type="protein sequence ID" value="AXY77977.1"/>
    <property type="molecule type" value="Genomic_DNA"/>
</dbReference>
<evidence type="ECO:0000259" key="2">
    <source>
        <dbReference type="SMART" id="SM00867"/>
    </source>
</evidence>
<dbReference type="RefSeq" id="WP_119053850.1">
    <property type="nucleotide sequence ID" value="NZ_CP032157.1"/>
</dbReference>
<dbReference type="OrthoDB" id="9811006at2"/>
<reference evidence="3 4" key="1">
    <citation type="submission" date="2018-09" db="EMBL/GenBank/DDBJ databases">
        <title>Genome sequencing of strain 6GH32-13.</title>
        <authorList>
            <person name="Weon H.-Y."/>
            <person name="Heo J."/>
            <person name="Kwon S.-W."/>
        </authorList>
    </citation>
    <scope>NUCLEOTIDE SEQUENCE [LARGE SCALE GENOMIC DNA]</scope>
    <source>
        <strain evidence="3 4">5GH32-13</strain>
    </source>
</reference>
<gene>
    <name evidence="3" type="ORF">D3H65_30045</name>
</gene>
<dbReference type="Pfam" id="PF04264">
    <property type="entry name" value="YceI"/>
    <property type="match status" value="1"/>
</dbReference>
<sequence>MKKVVLSFATLLALTAVFAFSIASSWDIKKDYSIKFSGEDASGIFKTFTGSIVFDEKNLATSKFSVNIDVASINTGNGMQNKHAKGEEWFDATKYPQIVFNSSRITKTATGWQTTGTLEIRGVKKEVTIPFAFVPKGNEAVFSGTFNVNRSDYGVGKPATGAAAVIKIEVYVPVTKK</sequence>
<feature type="chain" id="PRO_5017832360" evidence="1">
    <location>
        <begin position="20"/>
        <end position="177"/>
    </location>
</feature>
<dbReference type="Gene3D" id="2.40.128.110">
    <property type="entry name" value="Lipid/polyisoprenoid-binding, YceI-like"/>
    <property type="match status" value="1"/>
</dbReference>
<dbReference type="InterPro" id="IPR007372">
    <property type="entry name" value="Lipid/polyisoprenoid-bd_YceI"/>
</dbReference>
<proteinExistence type="predicted"/>
<protein>
    <submittedName>
        <fullName evidence="3">Polyisoprenoid-binding protein</fullName>
    </submittedName>
</protein>
<feature type="signal peptide" evidence="1">
    <location>
        <begin position="1"/>
        <end position="19"/>
    </location>
</feature>
<name>A0A3B7MVL4_9BACT</name>
<accession>A0A3B7MVL4</accession>
<dbReference type="AlphaFoldDB" id="A0A3B7MVL4"/>
<dbReference type="PANTHER" id="PTHR34406:SF1">
    <property type="entry name" value="PROTEIN YCEI"/>
    <property type="match status" value="1"/>
</dbReference>
<dbReference type="PANTHER" id="PTHR34406">
    <property type="entry name" value="PROTEIN YCEI"/>
    <property type="match status" value="1"/>
</dbReference>
<keyword evidence="1" id="KW-0732">Signal</keyword>
<organism evidence="3 4">
    <name type="scientific">Paraflavitalea soli</name>
    <dbReference type="NCBI Taxonomy" id="2315862"/>
    <lineage>
        <taxon>Bacteria</taxon>
        <taxon>Pseudomonadati</taxon>
        <taxon>Bacteroidota</taxon>
        <taxon>Chitinophagia</taxon>
        <taxon>Chitinophagales</taxon>
        <taxon>Chitinophagaceae</taxon>
        <taxon>Paraflavitalea</taxon>
    </lineage>
</organism>